<evidence type="ECO:0000256" key="2">
    <source>
        <dbReference type="ARBA" id="ARBA00022723"/>
    </source>
</evidence>
<comment type="catalytic activity">
    <reaction evidence="4">
        <text>N-terminal N-formyl-L-methionyl-[peptide] + H2O = N-terminal L-methionyl-[peptide] + formate</text>
        <dbReference type="Rhea" id="RHEA:24420"/>
        <dbReference type="Rhea" id="RHEA-COMP:10639"/>
        <dbReference type="Rhea" id="RHEA-COMP:10640"/>
        <dbReference type="ChEBI" id="CHEBI:15377"/>
        <dbReference type="ChEBI" id="CHEBI:15740"/>
        <dbReference type="ChEBI" id="CHEBI:49298"/>
        <dbReference type="ChEBI" id="CHEBI:64731"/>
        <dbReference type="EC" id="3.5.1.88"/>
    </reaction>
</comment>
<dbReference type="InterPro" id="IPR023635">
    <property type="entry name" value="Peptide_deformylase"/>
</dbReference>
<accession>A0A4U0NZV1</accession>
<evidence type="ECO:0000313" key="6">
    <source>
        <dbReference type="Proteomes" id="UP000306808"/>
    </source>
</evidence>
<dbReference type="Pfam" id="PF07920">
    <property type="entry name" value="DUF1684"/>
    <property type="match status" value="1"/>
</dbReference>
<dbReference type="GO" id="GO:0006412">
    <property type="term" value="P:translation"/>
    <property type="evidence" value="ECO:0007669"/>
    <property type="project" value="UniProtKB-UniRule"/>
</dbReference>
<dbReference type="EC" id="3.5.1.88" evidence="4"/>
<dbReference type="PANTHER" id="PTHR10458:SF22">
    <property type="entry name" value="PEPTIDE DEFORMYLASE"/>
    <property type="match status" value="1"/>
</dbReference>
<sequence>MKIVYTFICCIIPILGFSQTHSALEHYRNQQKETFLKDDFGPLRKENIPYLDYYPANNNYIVDADVELLQAEPTFRMPTYDGTSNPYKRYALIHFTIDNERHTLTAYQSVDLFKNPTYQNYLFLPFLDSTNGEQTYEGGRYIELDASNMKNNSITVDFNRAYNPYCAYSSGYRCPQPPAENTLTIPILAGEKKYIGPKNERPVNKANAKNFNEAESSLILSGDAATKLHVYQITNENELSVLQTSSIDIKYNDPLLETLARRMLLTVQDSAHPGVGIAAPQVGVNKNVIWVQRFDKDDKPFELFINPKIIWRSKLTREGAEGCLSIPDRKETIQRSYAIRLQHIDKKGNVVEENIEGFTAVIFQHEVDHLYGILYPDRLEEQAKKECIPLQDKINFSIESGSILP</sequence>
<dbReference type="GO" id="GO:0042586">
    <property type="term" value="F:peptide deformylase activity"/>
    <property type="evidence" value="ECO:0007669"/>
    <property type="project" value="UniProtKB-UniRule"/>
</dbReference>
<name>A0A4U0NZV1_9SPHI</name>
<feature type="binding site" evidence="4">
    <location>
        <position position="365"/>
    </location>
    <ligand>
        <name>Fe cation</name>
        <dbReference type="ChEBI" id="CHEBI:24875"/>
    </ligand>
</feature>
<keyword evidence="3 4" id="KW-0378">Hydrolase</keyword>
<feature type="active site" evidence="4">
    <location>
        <position position="366"/>
    </location>
</feature>
<dbReference type="HAMAP" id="MF_00163">
    <property type="entry name" value="Pep_deformylase"/>
    <property type="match status" value="1"/>
</dbReference>
<dbReference type="EMBL" id="SUME01000004">
    <property type="protein sequence ID" value="TJZ60399.1"/>
    <property type="molecule type" value="Genomic_DNA"/>
</dbReference>
<evidence type="ECO:0000313" key="5">
    <source>
        <dbReference type="EMBL" id="TJZ60399.1"/>
    </source>
</evidence>
<keyword evidence="4" id="KW-0648">Protein biosynthesis</keyword>
<dbReference type="OrthoDB" id="5493262at2"/>
<dbReference type="GO" id="GO:0046872">
    <property type="term" value="F:metal ion binding"/>
    <property type="evidence" value="ECO:0007669"/>
    <property type="project" value="UniProtKB-KW"/>
</dbReference>
<dbReference type="CDD" id="cd00487">
    <property type="entry name" value="Pep_deformylase"/>
    <property type="match status" value="1"/>
</dbReference>
<feature type="binding site" evidence="4">
    <location>
        <position position="323"/>
    </location>
    <ligand>
        <name>Fe cation</name>
        <dbReference type="ChEBI" id="CHEBI:24875"/>
    </ligand>
</feature>
<dbReference type="PANTHER" id="PTHR10458">
    <property type="entry name" value="PEPTIDE DEFORMYLASE"/>
    <property type="match status" value="1"/>
</dbReference>
<keyword evidence="6" id="KW-1185">Reference proteome</keyword>
<keyword evidence="2 4" id="KW-0479">Metal-binding</keyword>
<dbReference type="Pfam" id="PF01327">
    <property type="entry name" value="Pep_deformylase"/>
    <property type="match status" value="1"/>
</dbReference>
<dbReference type="InterPro" id="IPR036821">
    <property type="entry name" value="Peptide_deformylase_sf"/>
</dbReference>
<keyword evidence="4" id="KW-0408">Iron</keyword>
<dbReference type="AlphaFoldDB" id="A0A4U0NZV1"/>
<feature type="binding site" evidence="4">
    <location>
        <position position="369"/>
    </location>
    <ligand>
        <name>Fe cation</name>
        <dbReference type="ChEBI" id="CHEBI:24875"/>
    </ligand>
</feature>
<dbReference type="PRINTS" id="PR01576">
    <property type="entry name" value="PDEFORMYLASE"/>
</dbReference>
<reference evidence="5 6" key="1">
    <citation type="submission" date="2019-04" db="EMBL/GenBank/DDBJ databases">
        <title>Sphingobacterium olei sp. nov., isolated from oil-contaminated soil.</title>
        <authorList>
            <person name="Liu B."/>
        </authorList>
    </citation>
    <scope>NUCLEOTIDE SEQUENCE [LARGE SCALE GENOMIC DNA]</scope>
    <source>
        <strain evidence="5 6">HAL-9</strain>
    </source>
</reference>
<comment type="cofactor">
    <cofactor evidence="4">
        <name>Fe(2+)</name>
        <dbReference type="ChEBI" id="CHEBI:29033"/>
    </cofactor>
    <text evidence="4">Binds 1 Fe(2+) ion.</text>
</comment>
<comment type="function">
    <text evidence="4">Removes the formyl group from the N-terminal Met of newly synthesized proteins. Requires at least a dipeptide for an efficient rate of reaction. N-terminal L-methionine is a prerequisite for activity but the enzyme has broad specificity at other positions.</text>
</comment>
<dbReference type="InterPro" id="IPR012467">
    <property type="entry name" value="DUF1684"/>
</dbReference>
<comment type="similarity">
    <text evidence="1 4">Belongs to the polypeptide deformylase family.</text>
</comment>
<comment type="caution">
    <text evidence="5">The sequence shown here is derived from an EMBL/GenBank/DDBJ whole genome shotgun (WGS) entry which is preliminary data.</text>
</comment>
<evidence type="ECO:0000256" key="1">
    <source>
        <dbReference type="ARBA" id="ARBA00010759"/>
    </source>
</evidence>
<dbReference type="Proteomes" id="UP000306808">
    <property type="component" value="Unassembled WGS sequence"/>
</dbReference>
<proteinExistence type="inferred from homology"/>
<dbReference type="RefSeq" id="WP_136901248.1">
    <property type="nucleotide sequence ID" value="NZ_SUME01000004.1"/>
</dbReference>
<dbReference type="Gene3D" id="3.90.45.10">
    <property type="entry name" value="Peptide deformylase"/>
    <property type="match status" value="1"/>
</dbReference>
<protein>
    <recommendedName>
        <fullName evidence="4">Peptide deformylase</fullName>
        <shortName evidence="4">PDF</shortName>
        <ecNumber evidence="4">3.5.1.88</ecNumber>
    </recommendedName>
    <alternativeName>
        <fullName evidence="4">Polypeptide deformylase</fullName>
    </alternativeName>
</protein>
<gene>
    <name evidence="4 5" type="primary">def</name>
    <name evidence="5" type="ORF">FAZ15_10355</name>
</gene>
<dbReference type="NCBIfam" id="TIGR00079">
    <property type="entry name" value="pept_deformyl"/>
    <property type="match status" value="1"/>
</dbReference>
<evidence type="ECO:0000256" key="4">
    <source>
        <dbReference type="HAMAP-Rule" id="MF_00163"/>
    </source>
</evidence>
<organism evidence="5 6">
    <name type="scientific">Sphingobacterium olei</name>
    <dbReference type="NCBI Taxonomy" id="2571155"/>
    <lineage>
        <taxon>Bacteria</taxon>
        <taxon>Pseudomonadati</taxon>
        <taxon>Bacteroidota</taxon>
        <taxon>Sphingobacteriia</taxon>
        <taxon>Sphingobacteriales</taxon>
        <taxon>Sphingobacteriaceae</taxon>
        <taxon>Sphingobacterium</taxon>
    </lineage>
</organism>
<evidence type="ECO:0000256" key="3">
    <source>
        <dbReference type="ARBA" id="ARBA00022801"/>
    </source>
</evidence>
<dbReference type="SUPFAM" id="SSF56420">
    <property type="entry name" value="Peptide deformylase"/>
    <property type="match status" value="1"/>
</dbReference>